<evidence type="ECO:0000313" key="3">
    <source>
        <dbReference type="Proteomes" id="UP000092971"/>
    </source>
</evidence>
<proteinExistence type="predicted"/>
<name>A0A1B1YFF8_THEST</name>
<feature type="domain" description="DUF6873" evidence="1">
    <location>
        <begin position="19"/>
        <end position="246"/>
    </location>
</feature>
<sequence length="254" mass="28029">MGFLKQTLLPKNNVSLMAVDARMETRMKNTLKDYGIELIEIPPCSGLAEPVAGHVDMQLIHVGDNVLVCQPGLPSDILKKLKEYGFDVYTGNTLLQKDYPLDVAYNVAIVGQVAFHNTKCTDKVVAEFLSRFNIRLVHVNQGYAKCSVLPVSTESIITDDPSIAKAARKEGFNVLQIPPQKNILLPGYSYGFIGGVAGFIDKDLIAFAGNIDMLDSSDEIKDFLKEYGVKWVNLDSNGIHDYGSLIPLYEKDTI</sequence>
<dbReference type="Proteomes" id="UP000092971">
    <property type="component" value="Chromosome"/>
</dbReference>
<dbReference type="RefSeq" id="WP_015359902.1">
    <property type="nucleotide sequence ID" value="NZ_CP014672.1"/>
</dbReference>
<dbReference type="InterPro" id="IPR049238">
    <property type="entry name" value="DUF6873"/>
</dbReference>
<dbReference type="OrthoDB" id="1753686at2"/>
<dbReference type="EMBL" id="CP014672">
    <property type="protein sequence ID" value="ANW99498.1"/>
    <property type="molecule type" value="Genomic_DNA"/>
</dbReference>
<gene>
    <name evidence="2" type="ORF">CSTERTH_10895</name>
</gene>
<reference evidence="2 3" key="1">
    <citation type="submission" date="2016-02" db="EMBL/GenBank/DDBJ databases">
        <title>Comparison of Clostridium stercorarium subspecies using comparative genomics and transcriptomics.</title>
        <authorList>
            <person name="Schellenberg J."/>
            <person name="Thallinger G."/>
            <person name="Levin D.B."/>
            <person name="Zhang X."/>
            <person name="Alvare G."/>
            <person name="Fristensky B."/>
            <person name="Sparling R."/>
        </authorList>
    </citation>
    <scope>NUCLEOTIDE SEQUENCE [LARGE SCALE GENOMIC DNA]</scope>
    <source>
        <strain evidence="2 3">DSM 2910</strain>
    </source>
</reference>
<dbReference type="Pfam" id="PF21778">
    <property type="entry name" value="DUF6873"/>
    <property type="match status" value="1"/>
</dbReference>
<organism evidence="2 3">
    <name type="scientific">Thermoclostridium stercorarium subsp. thermolacticum DSM 2910</name>
    <dbReference type="NCBI Taxonomy" id="1121336"/>
    <lineage>
        <taxon>Bacteria</taxon>
        <taxon>Bacillati</taxon>
        <taxon>Bacillota</taxon>
        <taxon>Clostridia</taxon>
        <taxon>Eubacteriales</taxon>
        <taxon>Oscillospiraceae</taxon>
        <taxon>Thermoclostridium</taxon>
    </lineage>
</organism>
<dbReference type="AlphaFoldDB" id="A0A1B1YFF8"/>
<evidence type="ECO:0000259" key="1">
    <source>
        <dbReference type="Pfam" id="PF21778"/>
    </source>
</evidence>
<accession>A0A1B1YFF8</accession>
<evidence type="ECO:0000313" key="2">
    <source>
        <dbReference type="EMBL" id="ANW99498.1"/>
    </source>
</evidence>
<protein>
    <recommendedName>
        <fullName evidence="1">DUF6873 domain-containing protein</fullName>
    </recommendedName>
</protein>